<dbReference type="GO" id="GO:0016746">
    <property type="term" value="F:acyltransferase activity"/>
    <property type="evidence" value="ECO:0007669"/>
    <property type="project" value="InterPro"/>
</dbReference>
<dbReference type="InterPro" id="IPR016039">
    <property type="entry name" value="Thiolase-like"/>
</dbReference>
<reference evidence="1" key="2">
    <citation type="submission" date="2015-02" db="UniProtKB">
        <authorList>
            <consortium name="EnsemblMetazoa"/>
        </authorList>
    </citation>
    <scope>IDENTIFICATION</scope>
</reference>
<reference evidence="2" key="1">
    <citation type="submission" date="2011-05" db="EMBL/GenBank/DDBJ databases">
        <authorList>
            <person name="Richards S.R."/>
            <person name="Qu J."/>
            <person name="Jiang H."/>
            <person name="Jhangiani S.N."/>
            <person name="Agravi P."/>
            <person name="Goodspeed R."/>
            <person name="Gross S."/>
            <person name="Mandapat C."/>
            <person name="Jackson L."/>
            <person name="Mathew T."/>
            <person name="Pu L."/>
            <person name="Thornton R."/>
            <person name="Saada N."/>
            <person name="Wilczek-Boney K.B."/>
            <person name="Lee S."/>
            <person name="Kovar C."/>
            <person name="Wu Y."/>
            <person name="Scherer S.E."/>
            <person name="Worley K.C."/>
            <person name="Muzny D.M."/>
            <person name="Gibbs R."/>
        </authorList>
    </citation>
    <scope>NUCLEOTIDE SEQUENCE</scope>
    <source>
        <strain evidence="2">Brora</strain>
    </source>
</reference>
<accession>T1IKF3</accession>
<protein>
    <submittedName>
        <fullName evidence="1">Uncharacterized protein</fullName>
    </submittedName>
</protein>
<dbReference type="STRING" id="126957.T1IKF3"/>
<dbReference type="HOGENOM" id="CLU_1483820_0_0_1"/>
<dbReference type="EnsemblMetazoa" id="SMAR001401-RA">
    <property type="protein sequence ID" value="SMAR001401-PA"/>
    <property type="gene ID" value="SMAR001401"/>
</dbReference>
<name>T1IKF3_STRMM</name>
<sequence length="182" mass="21156">MNIFRAAHLHKCPGGRRGAMGEPETDKPETAYHWLYYDFYGSGLWDTSRRSGKLKHLNKFDASFFGFHSRQAYQTDLQLRILLEIQGETYALPYLKFWRIGALSEVGKNRAFDADGKGFDRSEEVTAIYIERMGWEELEKLCPKPIQPCKFHISAICESHWLIIALKYYIVNDILLLEDRGT</sequence>
<evidence type="ECO:0000313" key="1">
    <source>
        <dbReference type="EnsemblMetazoa" id="SMAR001401-PA"/>
    </source>
</evidence>
<keyword evidence="2" id="KW-1185">Reference proteome</keyword>
<dbReference type="EMBL" id="JH430517">
    <property type="status" value="NOT_ANNOTATED_CDS"/>
    <property type="molecule type" value="Genomic_DNA"/>
</dbReference>
<evidence type="ECO:0000313" key="2">
    <source>
        <dbReference type="Proteomes" id="UP000014500"/>
    </source>
</evidence>
<dbReference type="Gene3D" id="3.40.47.10">
    <property type="match status" value="1"/>
</dbReference>
<dbReference type="Proteomes" id="UP000014500">
    <property type="component" value="Unassembled WGS sequence"/>
</dbReference>
<dbReference type="AlphaFoldDB" id="T1IKF3"/>
<proteinExistence type="predicted"/>
<dbReference type="eggNOG" id="KOG1202">
    <property type="taxonomic scope" value="Eukaryota"/>
</dbReference>
<organism evidence="1 2">
    <name type="scientific">Strigamia maritima</name>
    <name type="common">European centipede</name>
    <name type="synonym">Geophilus maritimus</name>
    <dbReference type="NCBI Taxonomy" id="126957"/>
    <lineage>
        <taxon>Eukaryota</taxon>
        <taxon>Metazoa</taxon>
        <taxon>Ecdysozoa</taxon>
        <taxon>Arthropoda</taxon>
        <taxon>Myriapoda</taxon>
        <taxon>Chilopoda</taxon>
        <taxon>Pleurostigmophora</taxon>
        <taxon>Geophilomorpha</taxon>
        <taxon>Linotaeniidae</taxon>
        <taxon>Strigamia</taxon>
    </lineage>
</organism>